<organism evidence="1 2">
    <name type="scientific">Streblomastix strix</name>
    <dbReference type="NCBI Taxonomy" id="222440"/>
    <lineage>
        <taxon>Eukaryota</taxon>
        <taxon>Metamonada</taxon>
        <taxon>Preaxostyla</taxon>
        <taxon>Oxymonadida</taxon>
        <taxon>Streblomastigidae</taxon>
        <taxon>Streblomastix</taxon>
    </lineage>
</organism>
<accession>A0A5J4THD4</accession>
<gene>
    <name evidence="1" type="ORF">EZS28_047261</name>
</gene>
<evidence type="ECO:0000313" key="2">
    <source>
        <dbReference type="Proteomes" id="UP000324800"/>
    </source>
</evidence>
<reference evidence="1 2" key="1">
    <citation type="submission" date="2019-03" db="EMBL/GenBank/DDBJ databases">
        <title>Single cell metagenomics reveals metabolic interactions within the superorganism composed of flagellate Streblomastix strix and complex community of Bacteroidetes bacteria on its surface.</title>
        <authorList>
            <person name="Treitli S.C."/>
            <person name="Kolisko M."/>
            <person name="Husnik F."/>
            <person name="Keeling P."/>
            <person name="Hampl V."/>
        </authorList>
    </citation>
    <scope>NUCLEOTIDE SEQUENCE [LARGE SCALE GENOMIC DNA]</scope>
    <source>
        <strain evidence="1">ST1C</strain>
    </source>
</reference>
<sequence>MDEEREKDQSENDCSNLSGTELFEDLVRGCVFTQVYNQQVKNKSADGSGLEQKILFNEKDQRRVGELENEGQRELTLEDRLTGSELGVDEGCKLAGLGDDNRGDLGSEQNAMDCGGGLVLDNELGQLQQAGINCCVEDYKKFLFDVDKQKDVVDVDRQCCCGVCDQKMASEKRDARNRQKDQSVVGKSGNRALDEAYTWIRQSDDRLIKQIGEK</sequence>
<proteinExistence type="predicted"/>
<protein>
    <submittedName>
        <fullName evidence="1">Uncharacterized protein</fullName>
    </submittedName>
</protein>
<evidence type="ECO:0000313" key="1">
    <source>
        <dbReference type="EMBL" id="KAA6357213.1"/>
    </source>
</evidence>
<dbReference type="AlphaFoldDB" id="A0A5J4THD4"/>
<name>A0A5J4THD4_9EUKA</name>
<dbReference type="EMBL" id="SNRW01031749">
    <property type="protein sequence ID" value="KAA6357213.1"/>
    <property type="molecule type" value="Genomic_DNA"/>
</dbReference>
<dbReference type="Proteomes" id="UP000324800">
    <property type="component" value="Unassembled WGS sequence"/>
</dbReference>
<comment type="caution">
    <text evidence="1">The sequence shown here is derived from an EMBL/GenBank/DDBJ whole genome shotgun (WGS) entry which is preliminary data.</text>
</comment>